<gene>
    <name evidence="3" type="ORF">WKW77_22825</name>
</gene>
<dbReference type="EMBL" id="JBBKZU010000010">
    <property type="protein sequence ID" value="MEJ8813939.1"/>
    <property type="molecule type" value="Genomic_DNA"/>
</dbReference>
<name>A0ABU8VJU9_9BURK</name>
<keyword evidence="2" id="KW-0732">Signal</keyword>
<dbReference type="Proteomes" id="UP001365846">
    <property type="component" value="Unassembled WGS sequence"/>
</dbReference>
<sequence>MKSAVRSCLAVLAAAGGLAAASSALAQSSSLPCDGVMQDRAACLRERGAAAQTARQGGFPKVDEAQLRQNALARCARQPPAEQTACEQRVLGTGQTTFTGTVLGGGVIRTTETPVPAAEATVAPMPAPAPQVTPMPATRPAPMQSPMQSPMPMPAPTR</sequence>
<proteinExistence type="predicted"/>
<feature type="compositionally biased region" description="Pro residues" evidence="1">
    <location>
        <begin position="149"/>
        <end position="158"/>
    </location>
</feature>
<reference evidence="3 4" key="1">
    <citation type="submission" date="2024-03" db="EMBL/GenBank/DDBJ databases">
        <title>Novel species of the genus Variovorax.</title>
        <authorList>
            <person name="Liu Q."/>
            <person name="Xin Y.-H."/>
        </authorList>
    </citation>
    <scope>NUCLEOTIDE SEQUENCE [LARGE SCALE GENOMIC DNA]</scope>
    <source>
        <strain evidence="3 4">KACC 18899</strain>
    </source>
</reference>
<feature type="signal peptide" evidence="2">
    <location>
        <begin position="1"/>
        <end position="26"/>
    </location>
</feature>
<organism evidence="3 4">
    <name type="scientific">Variovorax ureilyticus</name>
    <dbReference type="NCBI Taxonomy" id="1836198"/>
    <lineage>
        <taxon>Bacteria</taxon>
        <taxon>Pseudomonadati</taxon>
        <taxon>Pseudomonadota</taxon>
        <taxon>Betaproteobacteria</taxon>
        <taxon>Burkholderiales</taxon>
        <taxon>Comamonadaceae</taxon>
        <taxon>Variovorax</taxon>
    </lineage>
</organism>
<evidence type="ECO:0008006" key="5">
    <source>
        <dbReference type="Google" id="ProtNLM"/>
    </source>
</evidence>
<feature type="chain" id="PRO_5047103179" description="Secreted protein" evidence="2">
    <location>
        <begin position="27"/>
        <end position="158"/>
    </location>
</feature>
<accession>A0ABU8VJU9</accession>
<feature type="compositionally biased region" description="Pro residues" evidence="1">
    <location>
        <begin position="125"/>
        <end position="139"/>
    </location>
</feature>
<protein>
    <recommendedName>
        <fullName evidence="5">Secreted protein</fullName>
    </recommendedName>
</protein>
<dbReference type="RefSeq" id="WP_340359159.1">
    <property type="nucleotide sequence ID" value="NZ_JBBKZU010000010.1"/>
</dbReference>
<evidence type="ECO:0000313" key="4">
    <source>
        <dbReference type="Proteomes" id="UP001365846"/>
    </source>
</evidence>
<evidence type="ECO:0000256" key="2">
    <source>
        <dbReference type="SAM" id="SignalP"/>
    </source>
</evidence>
<feature type="region of interest" description="Disordered" evidence="1">
    <location>
        <begin position="120"/>
        <end position="158"/>
    </location>
</feature>
<comment type="caution">
    <text evidence="3">The sequence shown here is derived from an EMBL/GenBank/DDBJ whole genome shotgun (WGS) entry which is preliminary data.</text>
</comment>
<evidence type="ECO:0000313" key="3">
    <source>
        <dbReference type="EMBL" id="MEJ8813939.1"/>
    </source>
</evidence>
<keyword evidence="4" id="KW-1185">Reference proteome</keyword>
<evidence type="ECO:0000256" key="1">
    <source>
        <dbReference type="SAM" id="MobiDB-lite"/>
    </source>
</evidence>